<name>A0A8J1M5W0_XENLA</name>
<evidence type="ECO:0000313" key="4">
    <source>
        <dbReference type="RefSeq" id="XP_041436440.1"/>
    </source>
</evidence>
<dbReference type="InterPro" id="IPR042334">
    <property type="entry name" value="ANKRD31"/>
</dbReference>
<dbReference type="InterPro" id="IPR036770">
    <property type="entry name" value="Ankyrin_rpt-contain_sf"/>
</dbReference>
<dbReference type="RefSeq" id="XP_041436440.1">
    <property type="nucleotide sequence ID" value="XM_041580506.1"/>
</dbReference>
<dbReference type="InterPro" id="IPR002110">
    <property type="entry name" value="Ankyrin_rpt"/>
</dbReference>
<reference evidence="4" key="1">
    <citation type="submission" date="2025-08" db="UniProtKB">
        <authorList>
            <consortium name="RefSeq"/>
        </authorList>
    </citation>
    <scope>IDENTIFICATION</scope>
    <source>
        <strain evidence="4">J_2021</strain>
        <tissue evidence="4">Erythrocytes</tissue>
    </source>
</reference>
<dbReference type="Gene3D" id="1.25.40.20">
    <property type="entry name" value="Ankyrin repeat-containing domain"/>
    <property type="match status" value="1"/>
</dbReference>
<dbReference type="SMART" id="SM00248">
    <property type="entry name" value="ANK"/>
    <property type="match status" value="3"/>
</dbReference>
<dbReference type="OrthoDB" id="2384350at2759"/>
<dbReference type="GeneID" id="121399513"/>
<protein>
    <submittedName>
        <fullName evidence="4">Ankyrin repeat domain-containing protein 31-like</fullName>
    </submittedName>
</protein>
<keyword evidence="3" id="KW-1185">Reference proteome</keyword>
<organism evidence="3 4">
    <name type="scientific">Xenopus laevis</name>
    <name type="common">African clawed frog</name>
    <dbReference type="NCBI Taxonomy" id="8355"/>
    <lineage>
        <taxon>Eukaryota</taxon>
        <taxon>Metazoa</taxon>
        <taxon>Chordata</taxon>
        <taxon>Craniata</taxon>
        <taxon>Vertebrata</taxon>
        <taxon>Euteleostomi</taxon>
        <taxon>Amphibia</taxon>
        <taxon>Batrachia</taxon>
        <taxon>Anura</taxon>
        <taxon>Pipoidea</taxon>
        <taxon>Pipidae</taxon>
        <taxon>Xenopodinae</taxon>
        <taxon>Xenopus</taxon>
        <taxon>Xenopus</taxon>
    </lineage>
</organism>
<evidence type="ECO:0000256" key="2">
    <source>
        <dbReference type="SAM" id="MobiDB-lite"/>
    </source>
</evidence>
<feature type="region of interest" description="Disordered" evidence="2">
    <location>
        <begin position="767"/>
        <end position="806"/>
    </location>
</feature>
<feature type="repeat" description="ANK" evidence="1">
    <location>
        <begin position="301"/>
        <end position="333"/>
    </location>
</feature>
<sequence>MQEASPDTISLGLNFPCSNVTTYINKEKEMIVTLEKAYLRHNTDETAKEEAVRDKTVPQTSTLTPSSFEELHISDLLKSPGGSELTLLTEMEIEHYLSCINTATEDSNAASELMAAINLLETEACTDHWPEGPEVDKANPAVLGKLDEAFIEINSLLWDHNCKSSQEVSENLKSDNNVQKYLKSVPEEEKSNAVGQAPCTESNILNSEIKGEKSLRTHIPSDYARKMPTHSEEDMQTMDARPEKWNVHDSTKTNDNTLPRKGRICYPISTRKGQRMSKSRISTGHRIFNKTSRNIHKRNHMGETQLHKSAQKGDLASVKILLKAGINVNQKDNAGWTAIHEASCKGFTDIILELLHAGADVNSKATDGILPIHDAVVGNHYKAAKILLDFGADPFEKDENHKNAFDKSCNTRMTKLLTSYSRKLQDSFQEMISDEDNIQHKANSNASSVTSPTRENCAKQSVLDTLEDTKNRQRKLLLKESMTPLDAEEMCLIQDILNDVVTMQKDERDILAKKYRASVDSFKQGILTEKVTNLAGRQKILQQVVCQQKEVDQKITAHKQSKKSVVYRSEESSCLHSCNLSPGRNQIPAVCSVSAGPKANIANGSSMTSVVPAISGSPDLENSTVQDIFMRFTGNPEISDAGGNPANVFTAERRTENCISKLAFKEKPAFLGLEYSSSNHNTANPQNETNEHLDFTNTVSMSPNPGPLTSTGRTVVQNNDPPSVRDSCQMPHAGQHSKIYYTDMVSQQKENTSVSSVDNLTSIGKPHQRMMDKAPTSHVASIQNTPSQRSENLSAASSHARGASKGRIRKIHLKKLINAGTLKPGENVLEFKIQVVTF</sequence>
<evidence type="ECO:0000256" key="1">
    <source>
        <dbReference type="PROSITE-ProRule" id="PRU00023"/>
    </source>
</evidence>
<dbReference type="KEGG" id="xla:121399513"/>
<dbReference type="PANTHER" id="PTHR24176:SF14">
    <property type="entry name" value="ANKYRIN REPEAT DOMAIN-CONTAINING PROTEIN 31"/>
    <property type="match status" value="1"/>
</dbReference>
<dbReference type="Proteomes" id="UP000186698">
    <property type="component" value="Chromosome 1S"/>
</dbReference>
<dbReference type="PANTHER" id="PTHR24176">
    <property type="entry name" value="ANKYRIN REPEAT DOMAIN-CONTAINING PROTEIN 31-RELATED"/>
    <property type="match status" value="1"/>
</dbReference>
<accession>A0A8J1M5W0</accession>
<feature type="repeat" description="ANK" evidence="1">
    <location>
        <begin position="367"/>
        <end position="399"/>
    </location>
</feature>
<feature type="compositionally biased region" description="Polar residues" evidence="2">
    <location>
        <begin position="778"/>
        <end position="797"/>
    </location>
</feature>
<dbReference type="SUPFAM" id="SSF48403">
    <property type="entry name" value="Ankyrin repeat"/>
    <property type="match status" value="1"/>
</dbReference>
<gene>
    <name evidence="4" type="primary">LOC121399513</name>
</gene>
<keyword evidence="1" id="KW-0040">ANK repeat</keyword>
<dbReference type="Pfam" id="PF12796">
    <property type="entry name" value="Ank_2"/>
    <property type="match status" value="1"/>
</dbReference>
<dbReference type="PROSITE" id="PS50088">
    <property type="entry name" value="ANK_REPEAT"/>
    <property type="match status" value="3"/>
</dbReference>
<evidence type="ECO:0000313" key="3">
    <source>
        <dbReference type="Proteomes" id="UP000186698"/>
    </source>
</evidence>
<dbReference type="PROSITE" id="PS50297">
    <property type="entry name" value="ANK_REP_REGION"/>
    <property type="match status" value="3"/>
</dbReference>
<proteinExistence type="predicted"/>
<dbReference type="AlphaFoldDB" id="A0A8J1M5W0"/>
<feature type="repeat" description="ANK" evidence="1">
    <location>
        <begin position="334"/>
        <end position="366"/>
    </location>
</feature>